<accession>A0A7S3N2M1</accession>
<evidence type="ECO:0008006" key="2">
    <source>
        <dbReference type="Google" id="ProtNLM"/>
    </source>
</evidence>
<dbReference type="SUPFAM" id="SSF82185">
    <property type="entry name" value="Histone H3 K4-specific methyltransferase SET7/9 N-terminal domain"/>
    <property type="match status" value="1"/>
</dbReference>
<organism evidence="1">
    <name type="scientific">Euplotes harpa</name>
    <dbReference type="NCBI Taxonomy" id="151035"/>
    <lineage>
        <taxon>Eukaryota</taxon>
        <taxon>Sar</taxon>
        <taxon>Alveolata</taxon>
        <taxon>Ciliophora</taxon>
        <taxon>Intramacronucleata</taxon>
        <taxon>Spirotrichea</taxon>
        <taxon>Hypotrichia</taxon>
        <taxon>Euplotida</taxon>
        <taxon>Euplotidae</taxon>
        <taxon>Euplotes</taxon>
    </lineage>
</organism>
<dbReference type="AlphaFoldDB" id="A0A7S3N2M1"/>
<protein>
    <recommendedName>
        <fullName evidence="2">MORN repeat-containing protein 4</fullName>
    </recommendedName>
</protein>
<reference evidence="1" key="1">
    <citation type="submission" date="2021-01" db="EMBL/GenBank/DDBJ databases">
        <authorList>
            <person name="Corre E."/>
            <person name="Pelletier E."/>
            <person name="Niang G."/>
            <person name="Scheremetjew M."/>
            <person name="Finn R."/>
            <person name="Kale V."/>
            <person name="Holt S."/>
            <person name="Cochrane G."/>
            <person name="Meng A."/>
            <person name="Brown T."/>
            <person name="Cohen L."/>
        </authorList>
    </citation>
    <scope>NUCLEOTIDE SEQUENCE</scope>
    <source>
        <strain evidence="1">FSP1.4</strain>
    </source>
</reference>
<proteinExistence type="predicted"/>
<dbReference type="Gene3D" id="2.20.110.10">
    <property type="entry name" value="Histone H3 K4-specific methyltransferase SET7/9 N-terminal domain"/>
    <property type="match status" value="1"/>
</dbReference>
<evidence type="ECO:0000313" key="1">
    <source>
        <dbReference type="EMBL" id="CAE0343053.1"/>
    </source>
</evidence>
<sequence length="105" mass="11887">MSFTADGSKYTGQFIKDSNIKDGIGYMIFPDGSIFEGTFKDDLPVKGRHITAHGDVFSGRMVISRQDPEELKQKESYTDIDDDSEISYKSWDVGTNSNYSDTFHR</sequence>
<dbReference type="EMBL" id="HBII01004267">
    <property type="protein sequence ID" value="CAE0343053.1"/>
    <property type="molecule type" value="Transcribed_RNA"/>
</dbReference>
<gene>
    <name evidence="1" type="ORF">EHAR0213_LOCUS1960</name>
</gene>
<name>A0A7S3N2M1_9SPIT</name>